<dbReference type="Gene3D" id="1.10.630.10">
    <property type="entry name" value="Cytochrome P450"/>
    <property type="match status" value="1"/>
</dbReference>
<dbReference type="InterPro" id="IPR001128">
    <property type="entry name" value="Cyt_P450"/>
</dbReference>
<dbReference type="SUPFAM" id="SSF48264">
    <property type="entry name" value="Cytochrome P450"/>
    <property type="match status" value="1"/>
</dbReference>
<comment type="cofactor">
    <cofactor evidence="1">
        <name>heme</name>
        <dbReference type="ChEBI" id="CHEBI:30413"/>
    </cofactor>
</comment>
<keyword evidence="6" id="KW-0812">Transmembrane</keyword>
<keyword evidence="9" id="KW-1185">Reference proteome</keyword>
<dbReference type="PANTHER" id="PTHR24305">
    <property type="entry name" value="CYTOCHROME P450"/>
    <property type="match status" value="1"/>
</dbReference>
<dbReference type="InterPro" id="IPR017972">
    <property type="entry name" value="Cyt_P450_CS"/>
</dbReference>
<keyword evidence="3" id="KW-0479">Metal-binding</keyword>
<dbReference type="InterPro" id="IPR036396">
    <property type="entry name" value="Cyt_P450_sf"/>
</dbReference>
<dbReference type="SUPFAM" id="SSF56300">
    <property type="entry name" value="Metallo-dependent phosphatases"/>
    <property type="match status" value="1"/>
</dbReference>
<dbReference type="Proteomes" id="UP000038010">
    <property type="component" value="Unassembled WGS sequence"/>
</dbReference>
<dbReference type="GO" id="GO:0016705">
    <property type="term" value="F:oxidoreductase activity, acting on paired donors, with incorporation or reduction of molecular oxygen"/>
    <property type="evidence" value="ECO:0007669"/>
    <property type="project" value="InterPro"/>
</dbReference>
<dbReference type="OrthoDB" id="3934656at2759"/>
<dbReference type="InterPro" id="IPR050121">
    <property type="entry name" value="Cytochrome_P450_monoxygenase"/>
</dbReference>
<dbReference type="EMBL" id="LFJN01000003">
    <property type="protein sequence ID" value="KPI44761.1"/>
    <property type="molecule type" value="Genomic_DNA"/>
</dbReference>
<dbReference type="InterPro" id="IPR004843">
    <property type="entry name" value="Calcineurin-like_PHP"/>
</dbReference>
<proteinExistence type="inferred from homology"/>
<dbReference type="Gene3D" id="3.60.21.10">
    <property type="match status" value="1"/>
</dbReference>
<evidence type="ECO:0000256" key="5">
    <source>
        <dbReference type="ARBA" id="ARBA00023004"/>
    </source>
</evidence>
<dbReference type="PANTHER" id="PTHR24305:SF232">
    <property type="entry name" value="P450, PUTATIVE (EUROFUNG)-RELATED"/>
    <property type="match status" value="1"/>
</dbReference>
<evidence type="ECO:0000256" key="2">
    <source>
        <dbReference type="ARBA" id="ARBA00010617"/>
    </source>
</evidence>
<evidence type="ECO:0000256" key="4">
    <source>
        <dbReference type="ARBA" id="ARBA00023002"/>
    </source>
</evidence>
<evidence type="ECO:0000313" key="9">
    <source>
        <dbReference type="Proteomes" id="UP000038010"/>
    </source>
</evidence>
<keyword evidence="4" id="KW-0560">Oxidoreductase</keyword>
<feature type="transmembrane region" description="Helical" evidence="6">
    <location>
        <begin position="6"/>
        <end position="30"/>
    </location>
</feature>
<keyword evidence="6" id="KW-1133">Transmembrane helix</keyword>
<keyword evidence="6" id="KW-0472">Membrane</keyword>
<evidence type="ECO:0000313" key="8">
    <source>
        <dbReference type="EMBL" id="KPI44761.1"/>
    </source>
</evidence>
<protein>
    <submittedName>
        <fullName evidence="8">Pisatin demethylase</fullName>
    </submittedName>
</protein>
<evidence type="ECO:0000256" key="6">
    <source>
        <dbReference type="SAM" id="Phobius"/>
    </source>
</evidence>
<keyword evidence="8" id="KW-0489">Methyltransferase</keyword>
<keyword evidence="8" id="KW-0808">Transferase</keyword>
<dbReference type="GO" id="GO:0016787">
    <property type="term" value="F:hydrolase activity"/>
    <property type="evidence" value="ECO:0007669"/>
    <property type="project" value="InterPro"/>
</dbReference>
<gene>
    <name evidence="8" type="ORF">AB675_8304</name>
</gene>
<dbReference type="GO" id="GO:0004497">
    <property type="term" value="F:monooxygenase activity"/>
    <property type="evidence" value="ECO:0007669"/>
    <property type="project" value="InterPro"/>
</dbReference>
<dbReference type="GeneID" id="28740620"/>
<feature type="domain" description="Calcineurin-like phosphoesterase" evidence="7">
    <location>
        <begin position="479"/>
        <end position="651"/>
    </location>
</feature>
<dbReference type="Pfam" id="PF00149">
    <property type="entry name" value="Metallophos"/>
    <property type="match status" value="1"/>
</dbReference>
<dbReference type="AlphaFoldDB" id="A0A0N0NR72"/>
<keyword evidence="5" id="KW-0408">Iron</keyword>
<comment type="similarity">
    <text evidence="2">Belongs to the cytochrome P450 family.</text>
</comment>
<dbReference type="CDD" id="cd11060">
    <property type="entry name" value="CYP57A1-like"/>
    <property type="match status" value="1"/>
</dbReference>
<dbReference type="PROSITE" id="PS00086">
    <property type="entry name" value="CYTOCHROME_P450"/>
    <property type="match status" value="1"/>
</dbReference>
<dbReference type="GO" id="GO:0020037">
    <property type="term" value="F:heme binding"/>
    <property type="evidence" value="ECO:0007669"/>
    <property type="project" value="InterPro"/>
</dbReference>
<dbReference type="CDD" id="cd07379">
    <property type="entry name" value="MPP_239FB"/>
    <property type="match status" value="1"/>
</dbReference>
<dbReference type="GO" id="GO:0005506">
    <property type="term" value="F:iron ion binding"/>
    <property type="evidence" value="ECO:0007669"/>
    <property type="project" value="InterPro"/>
</dbReference>
<accession>A0A0N0NR72</accession>
<organism evidence="8 9">
    <name type="scientific">Cyphellophora attinorum</name>
    <dbReference type="NCBI Taxonomy" id="1664694"/>
    <lineage>
        <taxon>Eukaryota</taxon>
        <taxon>Fungi</taxon>
        <taxon>Dikarya</taxon>
        <taxon>Ascomycota</taxon>
        <taxon>Pezizomycotina</taxon>
        <taxon>Eurotiomycetes</taxon>
        <taxon>Chaetothyriomycetidae</taxon>
        <taxon>Chaetothyriales</taxon>
        <taxon>Cyphellophoraceae</taxon>
        <taxon>Cyphellophora</taxon>
    </lineage>
</organism>
<evidence type="ECO:0000256" key="1">
    <source>
        <dbReference type="ARBA" id="ARBA00001971"/>
    </source>
</evidence>
<dbReference type="STRING" id="1664694.A0A0N0NR72"/>
<dbReference type="Pfam" id="PF00067">
    <property type="entry name" value="p450"/>
    <property type="match status" value="1"/>
</dbReference>
<dbReference type="RefSeq" id="XP_018004724.1">
    <property type="nucleotide sequence ID" value="XM_018148741.1"/>
</dbReference>
<name>A0A0N0NR72_9EURO</name>
<dbReference type="VEuPathDB" id="FungiDB:AB675_8304"/>
<sequence length="738" mass="82037">MSVHMGLLASGNLAIAAFVIACIGILCYVLSLRFKSHIRTIPGPFLASFTDAWRLIQVNKGRFELVNQDLHDKYGELVRVGPNCISVGDPHEIKQIYGITRLFEKSDYYKVAQQIVKGKRVASLFMITNEKQHQAAKRPIAHAYSMTSMLDYEPLVDSTSKVLVEKIDKLFADTGAICDFGEYLQWYAFDVVGEMTFSRRFGFLEQGTDVENMISVVQDSGWYTAVVGQMPWLDYIFAKNPVVPNPWAKKKSAISNFVMSFLQPRIEKARLGEAALSQSTRSTDLTSKFIAAAAKFHNTIPPSQLLGWSLSNINAGSDSTAITLRAIFHFLCLNPSTMAKLVAELDDANLSNLPQYRETINLPYLQVVVKEAIRLHAPVGVILERIVPEEGATICGHYFPAGTVVGCNPAVVHMNRGIYGRRYDVRRFVPERWLDASEEERAEMDRCWMAFGSGKRSCIGKNIMCISDTHTLKPPYLPPGDVLIHAGDLTNDGTIPELQDHIDWLDSLPYQHKIAIAGNHDTYLDARTRTSLPEASRIGELDWKSIHYLQHSVVTLDLPSASHPSKRTLKFYGAPQIPACGPYSTHAFQYDRGDQDMWTDTVPSGVDVLITHTPPKYHLDVPLPSGLGCEFLLKELWRVKPRLHVIGHVHWGAGAETCWWDEAQKAFERGMAGDDKRYGGCLNVGIWLSIVKVVVFGTGGVLRSWVFGTASSATQMVNAAQMVGHTGKLGGRVAVVNI</sequence>
<comment type="caution">
    <text evidence="8">The sequence shown here is derived from an EMBL/GenBank/DDBJ whole genome shotgun (WGS) entry which is preliminary data.</text>
</comment>
<dbReference type="GO" id="GO:0008168">
    <property type="term" value="F:methyltransferase activity"/>
    <property type="evidence" value="ECO:0007669"/>
    <property type="project" value="UniProtKB-KW"/>
</dbReference>
<evidence type="ECO:0000259" key="7">
    <source>
        <dbReference type="Pfam" id="PF00149"/>
    </source>
</evidence>
<dbReference type="InterPro" id="IPR029052">
    <property type="entry name" value="Metallo-depent_PP-like"/>
</dbReference>
<dbReference type="GO" id="GO:0032259">
    <property type="term" value="P:methylation"/>
    <property type="evidence" value="ECO:0007669"/>
    <property type="project" value="UniProtKB-KW"/>
</dbReference>
<reference evidence="8 9" key="1">
    <citation type="submission" date="2015-06" db="EMBL/GenBank/DDBJ databases">
        <title>Draft genome of the ant-associated black yeast Phialophora attae CBS 131958.</title>
        <authorList>
            <person name="Moreno L.F."/>
            <person name="Stielow B.J."/>
            <person name="de Hoog S."/>
            <person name="Vicente V.A."/>
            <person name="Weiss V.A."/>
            <person name="de Vries M."/>
            <person name="Cruz L.M."/>
            <person name="Souza E.M."/>
        </authorList>
    </citation>
    <scope>NUCLEOTIDE SEQUENCE [LARGE SCALE GENOMIC DNA]</scope>
    <source>
        <strain evidence="8 9">CBS 131958</strain>
    </source>
</reference>
<evidence type="ECO:0000256" key="3">
    <source>
        <dbReference type="ARBA" id="ARBA00022723"/>
    </source>
</evidence>